<protein>
    <recommendedName>
        <fullName evidence="3">Terpene synthase N-terminal domain-containing protein</fullName>
    </recommendedName>
</protein>
<sequence length="153" mass="17557">MAQASPPSFLNSSSISLSFRKHNKPGCPISFHTICYNHNNSRRLASQENLSLPSSSRRNSANYQPTLWSHDFLQSLNNGFTDERYEAKERNLLEDVRRIIVNEKTEPLAKLELIDDVQRLGLGHRFEKEIKDALHTYVSLEPTSRHTRHSTPA</sequence>
<keyword evidence="2" id="KW-0460">Magnesium</keyword>
<feature type="domain" description="Terpene synthase N-terminal" evidence="3">
    <location>
        <begin position="67"/>
        <end position="141"/>
    </location>
</feature>
<dbReference type="Proteomes" id="UP001293593">
    <property type="component" value="Unassembled WGS sequence"/>
</dbReference>
<dbReference type="Gene3D" id="1.50.10.130">
    <property type="entry name" value="Terpene synthase, N-terminal domain"/>
    <property type="match status" value="1"/>
</dbReference>
<accession>A0AAE1IQG4</accession>
<dbReference type="InterPro" id="IPR036965">
    <property type="entry name" value="Terpene_synth_N_sf"/>
</dbReference>
<dbReference type="PANTHER" id="PTHR31225">
    <property type="entry name" value="OS04G0344100 PROTEIN-RELATED"/>
    <property type="match status" value="1"/>
</dbReference>
<gene>
    <name evidence="4" type="ORF">QN277_008406</name>
</gene>
<evidence type="ECO:0000256" key="2">
    <source>
        <dbReference type="ARBA" id="ARBA00022842"/>
    </source>
</evidence>
<dbReference type="AlphaFoldDB" id="A0AAE1IQG4"/>
<proteinExistence type="predicted"/>
<dbReference type="InterPro" id="IPR001906">
    <property type="entry name" value="Terpene_synth_N"/>
</dbReference>
<dbReference type="InterPro" id="IPR008930">
    <property type="entry name" value="Terpenoid_cyclase/PrenylTrfase"/>
</dbReference>
<dbReference type="SUPFAM" id="SSF48239">
    <property type="entry name" value="Terpenoid cyclases/Protein prenyltransferases"/>
    <property type="match status" value="1"/>
</dbReference>
<name>A0AAE1IQG4_9FABA</name>
<keyword evidence="5" id="KW-1185">Reference proteome</keyword>
<reference evidence="4" key="1">
    <citation type="submission" date="2023-10" db="EMBL/GenBank/DDBJ databases">
        <title>Chromosome-level genome of the transformable northern wattle, Acacia crassicarpa.</title>
        <authorList>
            <person name="Massaro I."/>
            <person name="Sinha N.R."/>
            <person name="Poethig S."/>
            <person name="Leichty A.R."/>
        </authorList>
    </citation>
    <scope>NUCLEOTIDE SEQUENCE</scope>
    <source>
        <strain evidence="4">Acra3RX</strain>
        <tissue evidence="4">Leaf</tissue>
    </source>
</reference>
<dbReference type="PANTHER" id="PTHR31225:SF252">
    <property type="entry name" value="TERPENE SYNTHASE 12-RELATED"/>
    <property type="match status" value="1"/>
</dbReference>
<dbReference type="GO" id="GO:0016114">
    <property type="term" value="P:terpenoid biosynthetic process"/>
    <property type="evidence" value="ECO:0007669"/>
    <property type="project" value="InterPro"/>
</dbReference>
<organism evidence="4 5">
    <name type="scientific">Acacia crassicarpa</name>
    <name type="common">northern wattle</name>
    <dbReference type="NCBI Taxonomy" id="499986"/>
    <lineage>
        <taxon>Eukaryota</taxon>
        <taxon>Viridiplantae</taxon>
        <taxon>Streptophyta</taxon>
        <taxon>Embryophyta</taxon>
        <taxon>Tracheophyta</taxon>
        <taxon>Spermatophyta</taxon>
        <taxon>Magnoliopsida</taxon>
        <taxon>eudicotyledons</taxon>
        <taxon>Gunneridae</taxon>
        <taxon>Pentapetalae</taxon>
        <taxon>rosids</taxon>
        <taxon>fabids</taxon>
        <taxon>Fabales</taxon>
        <taxon>Fabaceae</taxon>
        <taxon>Caesalpinioideae</taxon>
        <taxon>mimosoid clade</taxon>
        <taxon>Acacieae</taxon>
        <taxon>Acacia</taxon>
    </lineage>
</organism>
<comment type="cofactor">
    <cofactor evidence="1">
        <name>Mg(2+)</name>
        <dbReference type="ChEBI" id="CHEBI:18420"/>
    </cofactor>
</comment>
<evidence type="ECO:0000256" key="1">
    <source>
        <dbReference type="ARBA" id="ARBA00001946"/>
    </source>
</evidence>
<dbReference type="GO" id="GO:0010333">
    <property type="term" value="F:terpene synthase activity"/>
    <property type="evidence" value="ECO:0007669"/>
    <property type="project" value="InterPro"/>
</dbReference>
<dbReference type="Pfam" id="PF01397">
    <property type="entry name" value="Terpene_synth"/>
    <property type="match status" value="1"/>
</dbReference>
<evidence type="ECO:0000313" key="5">
    <source>
        <dbReference type="Proteomes" id="UP001293593"/>
    </source>
</evidence>
<evidence type="ECO:0000313" key="4">
    <source>
        <dbReference type="EMBL" id="KAK4255402.1"/>
    </source>
</evidence>
<dbReference type="EMBL" id="JAWXYG010000013">
    <property type="protein sequence ID" value="KAK4255402.1"/>
    <property type="molecule type" value="Genomic_DNA"/>
</dbReference>
<evidence type="ECO:0000259" key="3">
    <source>
        <dbReference type="Pfam" id="PF01397"/>
    </source>
</evidence>
<comment type="caution">
    <text evidence="4">The sequence shown here is derived from an EMBL/GenBank/DDBJ whole genome shotgun (WGS) entry which is preliminary data.</text>
</comment>
<dbReference type="InterPro" id="IPR050148">
    <property type="entry name" value="Terpene_synthase-like"/>
</dbReference>